<dbReference type="GO" id="GO:1903600">
    <property type="term" value="C:glutaminase complex"/>
    <property type="evidence" value="ECO:0007669"/>
    <property type="project" value="TreeGrafter"/>
</dbReference>
<feature type="active site" description="Charge relay system" evidence="10 11">
    <location>
        <position position="171"/>
    </location>
</feature>
<evidence type="ECO:0000256" key="6">
    <source>
        <dbReference type="ARBA" id="ARBA00047992"/>
    </source>
</evidence>
<protein>
    <recommendedName>
        <fullName evidence="10">Pyridoxal 5'-phosphate synthase subunit PdxT</fullName>
        <ecNumber evidence="10">4.3.3.6</ecNumber>
    </recommendedName>
    <alternativeName>
        <fullName evidence="10">Pdx2</fullName>
    </alternativeName>
    <alternativeName>
        <fullName evidence="10">Pyridoxal 5'-phosphate synthase glutaminase subunit</fullName>
        <ecNumber evidence="10">3.5.1.2</ecNumber>
    </alternativeName>
</protein>
<evidence type="ECO:0000256" key="12">
    <source>
        <dbReference type="PIRSR" id="PIRSR005639-2"/>
    </source>
</evidence>
<evidence type="ECO:0000256" key="1">
    <source>
        <dbReference type="ARBA" id="ARBA00008345"/>
    </source>
</evidence>
<evidence type="ECO:0000256" key="2">
    <source>
        <dbReference type="ARBA" id="ARBA00022801"/>
    </source>
</evidence>
<name>A0A1J1DP33_9BACT</name>
<comment type="similarity">
    <text evidence="1 10">Belongs to the glutaminase PdxT/SNO family.</text>
</comment>
<dbReference type="InterPro" id="IPR029062">
    <property type="entry name" value="Class_I_gatase-like"/>
</dbReference>
<reference evidence="13 14" key="1">
    <citation type="journal article" date="2017" name="ISME J.">
        <title>Genome of 'Ca. Desulfovibrio trichonymphae', an H2-oxidizing bacterium in a tripartite symbiotic system within a protist cell in the termite gut.</title>
        <authorList>
            <person name="Kuwahara H."/>
            <person name="Yuki M."/>
            <person name="Izawa K."/>
            <person name="Ohkuma M."/>
            <person name="Hongoh Y."/>
        </authorList>
    </citation>
    <scope>NUCLEOTIDE SEQUENCE [LARGE SCALE GENOMIC DNA]</scope>
    <source>
        <strain evidence="13 14">Rs-N31</strain>
    </source>
</reference>
<dbReference type="GO" id="GO:0005829">
    <property type="term" value="C:cytosol"/>
    <property type="evidence" value="ECO:0007669"/>
    <property type="project" value="TreeGrafter"/>
</dbReference>
<dbReference type="GO" id="GO:0042823">
    <property type="term" value="P:pyridoxal phosphate biosynthetic process"/>
    <property type="evidence" value="ECO:0007669"/>
    <property type="project" value="UniProtKB-UniRule"/>
</dbReference>
<keyword evidence="13" id="KW-0808">Transferase</keyword>
<dbReference type="GO" id="GO:0016740">
    <property type="term" value="F:transferase activity"/>
    <property type="evidence" value="ECO:0007669"/>
    <property type="project" value="UniProtKB-KW"/>
</dbReference>
<dbReference type="PIRSF" id="PIRSF005639">
    <property type="entry name" value="Glut_amidoT_SNO"/>
    <property type="match status" value="1"/>
</dbReference>
<dbReference type="PROSITE" id="PS01236">
    <property type="entry name" value="PDXT_SNO_1"/>
    <property type="match status" value="1"/>
</dbReference>
<dbReference type="KEGG" id="dtr:RSDT_0087"/>
<keyword evidence="5 10" id="KW-0456">Lyase</keyword>
<dbReference type="GO" id="GO:0004359">
    <property type="term" value="F:glutaminase activity"/>
    <property type="evidence" value="ECO:0007669"/>
    <property type="project" value="UniProtKB-UniRule"/>
</dbReference>
<dbReference type="UniPathway" id="UPA00245"/>
<feature type="active site" description="Nucleophile" evidence="10 11">
    <location>
        <position position="79"/>
    </location>
</feature>
<dbReference type="PROSITE" id="PS51273">
    <property type="entry name" value="GATASE_TYPE_1"/>
    <property type="match status" value="1"/>
</dbReference>
<dbReference type="GO" id="GO:0036381">
    <property type="term" value="F:pyridoxal 5'-phosphate synthase (glutamine hydrolysing) activity"/>
    <property type="evidence" value="ECO:0007669"/>
    <property type="project" value="UniProtKB-UniRule"/>
</dbReference>
<dbReference type="AlphaFoldDB" id="A0A1J1DP33"/>
<keyword evidence="14" id="KW-1185">Reference proteome</keyword>
<sequence>MANIGVLVLQGAFREHIVCLRRLGAATVEVRRRGDIDGIDALVIPGGESTTIGKLLVEGDMLAPLRKRVEAGMPIYGSCAGLILLCREIENSDQPRLGVLDATVRRNAFGRQADSFEAALNMREVGSRPFPAVFIRAPVLTCVGPDVLVLAEVTGRPVAVRQNNVLATSFHPELTDDRRLHRYFLLMCRAACPVYKQILKDTNAVESTWKKL</sequence>
<evidence type="ECO:0000256" key="9">
    <source>
        <dbReference type="ARBA" id="ARBA00064749"/>
    </source>
</evidence>
<accession>A0A1J1DP33</accession>
<evidence type="ECO:0000313" key="14">
    <source>
        <dbReference type="Proteomes" id="UP000242645"/>
    </source>
</evidence>
<dbReference type="Pfam" id="PF01174">
    <property type="entry name" value="SNO"/>
    <property type="match status" value="1"/>
</dbReference>
<dbReference type="EC" id="4.3.3.6" evidence="10"/>
<dbReference type="FunFam" id="3.40.50.880:FF:000010">
    <property type="entry name" value="uncharacterized protein LOC100176842 isoform X2"/>
    <property type="match status" value="1"/>
</dbReference>
<feature type="binding site" evidence="10 12">
    <location>
        <position position="106"/>
    </location>
    <ligand>
        <name>L-glutamine</name>
        <dbReference type="ChEBI" id="CHEBI:58359"/>
    </ligand>
</feature>
<feature type="active site" description="Charge relay system" evidence="10 11">
    <location>
        <position position="173"/>
    </location>
</feature>
<evidence type="ECO:0000256" key="3">
    <source>
        <dbReference type="ARBA" id="ARBA00022898"/>
    </source>
</evidence>
<dbReference type="EMBL" id="AP017368">
    <property type="protein sequence ID" value="BAV91599.1"/>
    <property type="molecule type" value="Genomic_DNA"/>
</dbReference>
<dbReference type="NCBIfam" id="TIGR03800">
    <property type="entry name" value="PLP_synth_Pdx2"/>
    <property type="match status" value="1"/>
</dbReference>
<dbReference type="OrthoDB" id="9810320at2"/>
<feature type="binding site" evidence="10 12">
    <location>
        <begin position="47"/>
        <end position="49"/>
    </location>
    <ligand>
        <name>L-glutamine</name>
        <dbReference type="ChEBI" id="CHEBI:58359"/>
    </ligand>
</feature>
<evidence type="ECO:0000256" key="11">
    <source>
        <dbReference type="PIRSR" id="PIRSR005639-1"/>
    </source>
</evidence>
<evidence type="ECO:0000256" key="8">
    <source>
        <dbReference type="ARBA" id="ARBA00054599"/>
    </source>
</evidence>
<feature type="binding site" evidence="10 12">
    <location>
        <begin position="135"/>
        <end position="136"/>
    </location>
    <ligand>
        <name>L-glutamine</name>
        <dbReference type="ChEBI" id="CHEBI:58359"/>
    </ligand>
</feature>
<dbReference type="SUPFAM" id="SSF52317">
    <property type="entry name" value="Class I glutamine amidotransferase-like"/>
    <property type="match status" value="1"/>
</dbReference>
<dbReference type="PANTHER" id="PTHR31559">
    <property type="entry name" value="PYRIDOXAL 5'-PHOSPHATE SYNTHASE SUBUNIT SNO"/>
    <property type="match status" value="1"/>
</dbReference>
<dbReference type="InterPro" id="IPR021196">
    <property type="entry name" value="PdxT/SNO_CS"/>
</dbReference>
<evidence type="ECO:0000256" key="4">
    <source>
        <dbReference type="ARBA" id="ARBA00022962"/>
    </source>
</evidence>
<comment type="pathway">
    <text evidence="10">Cofactor biosynthesis; pyridoxal 5'-phosphate biosynthesis.</text>
</comment>
<evidence type="ECO:0000256" key="5">
    <source>
        <dbReference type="ARBA" id="ARBA00023239"/>
    </source>
</evidence>
<keyword evidence="2 10" id="KW-0378">Hydrolase</keyword>
<evidence type="ECO:0000256" key="7">
    <source>
        <dbReference type="ARBA" id="ARBA00049534"/>
    </source>
</evidence>
<dbReference type="GO" id="GO:0008614">
    <property type="term" value="P:pyridoxine metabolic process"/>
    <property type="evidence" value="ECO:0007669"/>
    <property type="project" value="TreeGrafter"/>
</dbReference>
<comment type="catalytic activity">
    <reaction evidence="6 10">
        <text>aldehydo-D-ribose 5-phosphate + D-glyceraldehyde 3-phosphate + L-glutamine = pyridoxal 5'-phosphate + L-glutamate + phosphate + 3 H2O + H(+)</text>
        <dbReference type="Rhea" id="RHEA:31507"/>
        <dbReference type="ChEBI" id="CHEBI:15377"/>
        <dbReference type="ChEBI" id="CHEBI:15378"/>
        <dbReference type="ChEBI" id="CHEBI:29985"/>
        <dbReference type="ChEBI" id="CHEBI:43474"/>
        <dbReference type="ChEBI" id="CHEBI:58273"/>
        <dbReference type="ChEBI" id="CHEBI:58359"/>
        <dbReference type="ChEBI" id="CHEBI:59776"/>
        <dbReference type="ChEBI" id="CHEBI:597326"/>
        <dbReference type="EC" id="4.3.3.6"/>
    </reaction>
</comment>
<comment type="subunit">
    <text evidence="9 10">In the presence of PdxS, forms a dodecamer of heterodimers. Only shows activity in the heterodimer.</text>
</comment>
<comment type="catalytic activity">
    <reaction evidence="7 10">
        <text>L-glutamine + H2O = L-glutamate + NH4(+)</text>
        <dbReference type="Rhea" id="RHEA:15889"/>
        <dbReference type="ChEBI" id="CHEBI:15377"/>
        <dbReference type="ChEBI" id="CHEBI:28938"/>
        <dbReference type="ChEBI" id="CHEBI:29985"/>
        <dbReference type="ChEBI" id="CHEBI:58359"/>
        <dbReference type="EC" id="3.5.1.2"/>
    </reaction>
</comment>
<dbReference type="CDD" id="cd01749">
    <property type="entry name" value="GATase1_PB"/>
    <property type="match status" value="1"/>
</dbReference>
<dbReference type="PROSITE" id="PS51130">
    <property type="entry name" value="PDXT_SNO_2"/>
    <property type="match status" value="1"/>
</dbReference>
<dbReference type="RefSeq" id="WP_096399141.1">
    <property type="nucleotide sequence ID" value="NZ_AP017368.1"/>
</dbReference>
<dbReference type="PROSITE" id="PS51274">
    <property type="entry name" value="GATASE_COBBQ"/>
    <property type="match status" value="1"/>
</dbReference>
<dbReference type="InterPro" id="IPR002161">
    <property type="entry name" value="PdxT/SNO"/>
</dbReference>
<dbReference type="GO" id="GO:0006543">
    <property type="term" value="P:L-glutamine catabolic process"/>
    <property type="evidence" value="ECO:0007669"/>
    <property type="project" value="UniProtKB-UniRule"/>
</dbReference>
<keyword evidence="4 10" id="KW-0315">Glutamine amidotransferase</keyword>
<dbReference type="PANTHER" id="PTHR31559:SF0">
    <property type="entry name" value="PYRIDOXAL 5'-PHOSPHATE SYNTHASE SUBUNIT SNO1-RELATED"/>
    <property type="match status" value="1"/>
</dbReference>
<dbReference type="Proteomes" id="UP000242645">
    <property type="component" value="Chromosome"/>
</dbReference>
<keyword evidence="3 10" id="KW-0663">Pyridoxal phosphate</keyword>
<dbReference type="HAMAP" id="MF_01615">
    <property type="entry name" value="PdxT"/>
    <property type="match status" value="1"/>
</dbReference>
<dbReference type="Gene3D" id="3.40.50.880">
    <property type="match status" value="1"/>
</dbReference>
<organism evidence="13 14">
    <name type="scientific">Candidatus Desulfovibrio trichonymphae</name>
    <dbReference type="NCBI Taxonomy" id="1725232"/>
    <lineage>
        <taxon>Bacteria</taxon>
        <taxon>Pseudomonadati</taxon>
        <taxon>Thermodesulfobacteriota</taxon>
        <taxon>Desulfovibrionia</taxon>
        <taxon>Desulfovibrionales</taxon>
        <taxon>Desulfovibrionaceae</taxon>
        <taxon>Desulfovibrio</taxon>
    </lineage>
</organism>
<comment type="function">
    <text evidence="8 10">Catalyzes the hydrolysis of glutamine to glutamate and ammonia as part of the biosynthesis of pyridoxal 5'-phosphate. The resulting ammonia molecule is channeled to the active site of PdxS.</text>
</comment>
<proteinExistence type="inferred from homology"/>
<gene>
    <name evidence="10 13" type="primary">pdxT</name>
    <name evidence="13" type="ORF">RSDT_0087</name>
</gene>
<evidence type="ECO:0000313" key="13">
    <source>
        <dbReference type="EMBL" id="BAV91599.1"/>
    </source>
</evidence>
<evidence type="ECO:0000256" key="10">
    <source>
        <dbReference type="HAMAP-Rule" id="MF_01615"/>
    </source>
</evidence>
<dbReference type="EC" id="3.5.1.2" evidence="10"/>